<evidence type="ECO:0000256" key="4">
    <source>
        <dbReference type="ARBA" id="ARBA00022617"/>
    </source>
</evidence>
<dbReference type="InterPro" id="IPR017972">
    <property type="entry name" value="Cyt_P450_CS"/>
</dbReference>
<keyword evidence="6 9" id="KW-0560">Oxidoreductase</keyword>
<comment type="pathway">
    <text evidence="2">Secondary metabolite biosynthesis.</text>
</comment>
<dbReference type="EMBL" id="JASNQZ010000014">
    <property type="protein sequence ID" value="KAL0948574.1"/>
    <property type="molecule type" value="Genomic_DNA"/>
</dbReference>
<evidence type="ECO:0000256" key="7">
    <source>
        <dbReference type="ARBA" id="ARBA00023004"/>
    </source>
</evidence>
<comment type="cofactor">
    <cofactor evidence="1">
        <name>heme</name>
        <dbReference type="ChEBI" id="CHEBI:30413"/>
    </cofactor>
</comment>
<comment type="caution">
    <text evidence="10">The sequence shown here is derived from an EMBL/GenBank/DDBJ whole genome shotgun (WGS) entry which is preliminary data.</text>
</comment>
<dbReference type="InterPro" id="IPR036396">
    <property type="entry name" value="Cyt_P450_sf"/>
</dbReference>
<dbReference type="Proteomes" id="UP001556367">
    <property type="component" value="Unassembled WGS sequence"/>
</dbReference>
<protein>
    <recommendedName>
        <fullName evidence="12">Cytochrome P450</fullName>
    </recommendedName>
</protein>
<accession>A0ABR3IYY5</accession>
<dbReference type="PANTHER" id="PTHR46300">
    <property type="entry name" value="P450, PUTATIVE (EUROFUNG)-RELATED-RELATED"/>
    <property type="match status" value="1"/>
</dbReference>
<evidence type="ECO:0000256" key="2">
    <source>
        <dbReference type="ARBA" id="ARBA00005179"/>
    </source>
</evidence>
<evidence type="ECO:0000256" key="3">
    <source>
        <dbReference type="ARBA" id="ARBA00010617"/>
    </source>
</evidence>
<sequence>MSLSDILLQPQSIAVVVLCLTLLAVIHKHLQRPSDLPPGPPGHWLLGNILPESFAYRKFEEWTKEYGPVFSLRQGTRTIIVVGRVQAAMEIMEKEGASLADRPLSIAAGETLSGGMRVLLTPAGDRFKKLRRALHQRLQSKVVSTDSPTLMRHARNHILDLIDSPELHQDHAKRYSAAVVMALAYGKDPESYHDPEVQAVNRCLTRLGLNMRPGLWKVDVYPWLRYIPGYMRELKDGHREELQLFKSQLQMVRDKMTTNQAPHSFAKYLLERQADLELSDDEMSYLAGALFGAGSDTTASAISVSIMAAACYPETQKKVQEELDAVVGPDRPPTMDDQDMLPQTMAFVLETMRWRPVSAGGFAHKATRDIFWGNYRIPKGASVIGNIWSIGRDPAVYPDPETFNPQRWLNEEGRLREDMRTFSWGSGRRVCPGQHIATNSVFLNTALIQWAFSLSTDPAHPIDVLAFTESANTHPLPFKVVFEPRAPGGSEGLREVMEGYGQ</sequence>
<evidence type="ECO:0000313" key="10">
    <source>
        <dbReference type="EMBL" id="KAL0948574.1"/>
    </source>
</evidence>
<reference evidence="11" key="1">
    <citation type="submission" date="2024-06" db="EMBL/GenBank/DDBJ databases">
        <title>Multi-omics analyses provide insights into the biosynthesis of the anticancer antibiotic pleurotin in Hohenbuehelia grisea.</title>
        <authorList>
            <person name="Weaver J.A."/>
            <person name="Alberti F."/>
        </authorList>
    </citation>
    <scope>NUCLEOTIDE SEQUENCE [LARGE SCALE GENOMIC DNA]</scope>
    <source>
        <strain evidence="11">T-177</strain>
    </source>
</reference>
<evidence type="ECO:0000256" key="6">
    <source>
        <dbReference type="ARBA" id="ARBA00023002"/>
    </source>
</evidence>
<dbReference type="Pfam" id="PF00067">
    <property type="entry name" value="p450"/>
    <property type="match status" value="1"/>
</dbReference>
<proteinExistence type="inferred from homology"/>
<organism evidence="10 11">
    <name type="scientific">Hohenbuehelia grisea</name>
    <dbReference type="NCBI Taxonomy" id="104357"/>
    <lineage>
        <taxon>Eukaryota</taxon>
        <taxon>Fungi</taxon>
        <taxon>Dikarya</taxon>
        <taxon>Basidiomycota</taxon>
        <taxon>Agaricomycotina</taxon>
        <taxon>Agaricomycetes</taxon>
        <taxon>Agaricomycetidae</taxon>
        <taxon>Agaricales</taxon>
        <taxon>Pleurotineae</taxon>
        <taxon>Pleurotaceae</taxon>
        <taxon>Hohenbuehelia</taxon>
    </lineage>
</organism>
<dbReference type="InterPro" id="IPR050364">
    <property type="entry name" value="Cytochrome_P450_fung"/>
</dbReference>
<evidence type="ECO:0000313" key="11">
    <source>
        <dbReference type="Proteomes" id="UP001556367"/>
    </source>
</evidence>
<keyword evidence="4 9" id="KW-0349">Heme</keyword>
<dbReference type="Gene3D" id="1.10.630.10">
    <property type="entry name" value="Cytochrome P450"/>
    <property type="match status" value="1"/>
</dbReference>
<dbReference type="InterPro" id="IPR001128">
    <property type="entry name" value="Cyt_P450"/>
</dbReference>
<evidence type="ECO:0000256" key="9">
    <source>
        <dbReference type="RuleBase" id="RU000461"/>
    </source>
</evidence>
<keyword evidence="8 9" id="KW-0503">Monooxygenase</keyword>
<evidence type="ECO:0000256" key="8">
    <source>
        <dbReference type="ARBA" id="ARBA00023033"/>
    </source>
</evidence>
<comment type="similarity">
    <text evidence="3 9">Belongs to the cytochrome P450 family.</text>
</comment>
<evidence type="ECO:0000256" key="1">
    <source>
        <dbReference type="ARBA" id="ARBA00001971"/>
    </source>
</evidence>
<dbReference type="SUPFAM" id="SSF48264">
    <property type="entry name" value="Cytochrome P450"/>
    <property type="match status" value="1"/>
</dbReference>
<keyword evidence="5 9" id="KW-0479">Metal-binding</keyword>
<dbReference type="PRINTS" id="PR00385">
    <property type="entry name" value="P450"/>
</dbReference>
<dbReference type="InterPro" id="IPR002401">
    <property type="entry name" value="Cyt_P450_E_grp-I"/>
</dbReference>
<keyword evidence="11" id="KW-1185">Reference proteome</keyword>
<dbReference type="PANTHER" id="PTHR46300:SF1">
    <property type="entry name" value="P450, PUTATIVE (EUROFUNG)-RELATED"/>
    <property type="match status" value="1"/>
</dbReference>
<dbReference type="CDD" id="cd11065">
    <property type="entry name" value="CYP64-like"/>
    <property type="match status" value="1"/>
</dbReference>
<dbReference type="PROSITE" id="PS00086">
    <property type="entry name" value="CYTOCHROME_P450"/>
    <property type="match status" value="1"/>
</dbReference>
<evidence type="ECO:0008006" key="12">
    <source>
        <dbReference type="Google" id="ProtNLM"/>
    </source>
</evidence>
<evidence type="ECO:0000256" key="5">
    <source>
        <dbReference type="ARBA" id="ARBA00022723"/>
    </source>
</evidence>
<keyword evidence="7 9" id="KW-0408">Iron</keyword>
<name>A0ABR3IYY5_9AGAR</name>
<dbReference type="PRINTS" id="PR00463">
    <property type="entry name" value="EP450I"/>
</dbReference>
<gene>
    <name evidence="10" type="ORF">HGRIS_011133</name>
</gene>